<proteinExistence type="predicted"/>
<feature type="transmembrane region" description="Helical" evidence="6">
    <location>
        <begin position="402"/>
        <end position="424"/>
    </location>
</feature>
<feature type="transmembrane region" description="Helical" evidence="6">
    <location>
        <begin position="158"/>
        <end position="177"/>
    </location>
</feature>
<sequence>MSAPKEAWSSRLGVILAVAGSAVGLGNFLRFPGLAAQYGGGAFMVAYFISLLLIGIPICWTEWTLGRFGGRKGYHSTSGIFNALLKHPAAKYLGVIGFVVPVIIYMYYVYIEAWALGYALNALMGNLSIDGKDYTTFFANFTGAGSDGVAFKFGLRDVGIFVVIVYVVNFFFIYRGISKGIEMVCKVAMPALIFIAIVILVRVLTLGTPDPAKPDQNVLNGLAYMWNPGDVAAGLKNPQLWLAAAGQIFFSLSVGFGVIITYASYLRKQDDVVLSGLTATAANEFCEVGLGGLITVPAAFVFLGAAGIVGQGTFGLGFNVLPQVFASMPAGHLFASIFFVLLFIAAVTSSLSMLQPGIAFLEEGLGIERKASVALLGLMTAVGTMFVWYFSKDLKALDTMDFWVGTVMLFVQATILVIIFGWGLGIKRGFEIAHEGAEMRIPNIFGIIIKYITPTYLVTIFVMFLLQNVFGWNYSFSDPVFQPTGYVEDIIGDNPSHVARITVCFIAIITTFALVFVNIAGRRWTTNPPTAQDD</sequence>
<dbReference type="PRINTS" id="PR00176">
    <property type="entry name" value="NANEUSMPORT"/>
</dbReference>
<dbReference type="InterPro" id="IPR000175">
    <property type="entry name" value="Na/ntran_symport"/>
</dbReference>
<evidence type="ECO:0000313" key="8">
    <source>
        <dbReference type="Proteomes" id="UP000738431"/>
    </source>
</evidence>
<dbReference type="Pfam" id="PF00209">
    <property type="entry name" value="SNF"/>
    <property type="match status" value="2"/>
</dbReference>
<name>A0ABZ1C710_9BACT</name>
<evidence type="ECO:0000256" key="3">
    <source>
        <dbReference type="ARBA" id="ARBA00022692"/>
    </source>
</evidence>
<feature type="transmembrane region" description="Helical" evidence="6">
    <location>
        <begin position="285"/>
        <end position="310"/>
    </location>
</feature>
<evidence type="ECO:0000256" key="4">
    <source>
        <dbReference type="ARBA" id="ARBA00022989"/>
    </source>
</evidence>
<gene>
    <name evidence="7" type="ORF">K1X11_020490</name>
</gene>
<dbReference type="PROSITE" id="PS50267">
    <property type="entry name" value="NA_NEUROTRAN_SYMP_3"/>
    <property type="match status" value="1"/>
</dbReference>
<keyword evidence="2" id="KW-0813">Transport</keyword>
<dbReference type="RefSeq" id="WP_221029389.1">
    <property type="nucleotide sequence ID" value="NZ_CP139781.1"/>
</dbReference>
<dbReference type="EMBL" id="CP139781">
    <property type="protein sequence ID" value="WRQ87198.1"/>
    <property type="molecule type" value="Genomic_DNA"/>
</dbReference>
<feature type="transmembrane region" description="Helical" evidence="6">
    <location>
        <begin position="371"/>
        <end position="390"/>
    </location>
</feature>
<evidence type="ECO:0000256" key="5">
    <source>
        <dbReference type="ARBA" id="ARBA00023136"/>
    </source>
</evidence>
<feature type="transmembrane region" description="Helical" evidence="6">
    <location>
        <begin position="92"/>
        <end position="111"/>
    </location>
</feature>
<keyword evidence="8" id="KW-1185">Reference proteome</keyword>
<evidence type="ECO:0000256" key="1">
    <source>
        <dbReference type="ARBA" id="ARBA00004141"/>
    </source>
</evidence>
<feature type="transmembrane region" description="Helical" evidence="6">
    <location>
        <begin position="41"/>
        <end position="63"/>
    </location>
</feature>
<feature type="transmembrane region" description="Helical" evidence="6">
    <location>
        <begin position="184"/>
        <end position="204"/>
    </location>
</feature>
<feature type="transmembrane region" description="Helical" evidence="6">
    <location>
        <begin position="12"/>
        <end position="29"/>
    </location>
</feature>
<feature type="transmembrane region" description="Helical" evidence="6">
    <location>
        <begin position="444"/>
        <end position="466"/>
    </location>
</feature>
<evidence type="ECO:0000313" key="7">
    <source>
        <dbReference type="EMBL" id="WRQ87198.1"/>
    </source>
</evidence>
<dbReference type="PANTHER" id="PTHR42948:SF1">
    <property type="entry name" value="TRANSPORTER"/>
    <property type="match status" value="1"/>
</dbReference>
<feature type="transmembrane region" description="Helical" evidence="6">
    <location>
        <begin position="240"/>
        <end position="265"/>
    </location>
</feature>
<dbReference type="PANTHER" id="PTHR42948">
    <property type="entry name" value="TRANSPORTER"/>
    <property type="match status" value="1"/>
</dbReference>
<reference evidence="7 8" key="1">
    <citation type="submission" date="2023-12" db="EMBL/GenBank/DDBJ databases">
        <title>Description of an unclassified Opitutus bacterium of Verrucomicrobiota.</title>
        <authorList>
            <person name="Zhang D.-F."/>
        </authorList>
    </citation>
    <scope>NUCLEOTIDE SEQUENCE [LARGE SCALE GENOMIC DNA]</scope>
    <source>
        <strain evidence="7 8">WL0086</strain>
    </source>
</reference>
<keyword evidence="3 6" id="KW-0812">Transmembrane</keyword>
<dbReference type="Proteomes" id="UP000738431">
    <property type="component" value="Chromosome"/>
</dbReference>
<dbReference type="InterPro" id="IPR037272">
    <property type="entry name" value="SNS_sf"/>
</dbReference>
<organism evidence="7 8">
    <name type="scientific">Actomonas aquatica</name>
    <dbReference type="NCBI Taxonomy" id="2866162"/>
    <lineage>
        <taxon>Bacteria</taxon>
        <taxon>Pseudomonadati</taxon>
        <taxon>Verrucomicrobiota</taxon>
        <taxon>Opitutia</taxon>
        <taxon>Opitutales</taxon>
        <taxon>Opitutaceae</taxon>
        <taxon>Actomonas</taxon>
    </lineage>
</organism>
<dbReference type="SUPFAM" id="SSF161070">
    <property type="entry name" value="SNF-like"/>
    <property type="match status" value="1"/>
</dbReference>
<feature type="transmembrane region" description="Helical" evidence="6">
    <location>
        <begin position="498"/>
        <end position="520"/>
    </location>
</feature>
<evidence type="ECO:0000256" key="2">
    <source>
        <dbReference type="ARBA" id="ARBA00022448"/>
    </source>
</evidence>
<dbReference type="NCBIfam" id="NF037979">
    <property type="entry name" value="Na_transp"/>
    <property type="match status" value="1"/>
</dbReference>
<keyword evidence="5 6" id="KW-0472">Membrane</keyword>
<feature type="transmembrane region" description="Helical" evidence="6">
    <location>
        <begin position="330"/>
        <end position="351"/>
    </location>
</feature>
<evidence type="ECO:0000256" key="6">
    <source>
        <dbReference type="SAM" id="Phobius"/>
    </source>
</evidence>
<accession>A0ABZ1C710</accession>
<protein>
    <submittedName>
        <fullName evidence="7">Sodium-dependent transporter</fullName>
    </submittedName>
</protein>
<comment type="subcellular location">
    <subcellularLocation>
        <location evidence="1">Membrane</location>
        <topology evidence="1">Multi-pass membrane protein</topology>
    </subcellularLocation>
</comment>
<keyword evidence="4 6" id="KW-1133">Transmembrane helix</keyword>